<proteinExistence type="predicted"/>
<feature type="domain" description="Radical SAM core" evidence="1">
    <location>
        <begin position="49"/>
        <end position="286"/>
    </location>
</feature>
<sequence>MPKLNGESTRGLAETIANDQYAGYAYAYPHKTSYRELDPPVELSTAWANEDKSRLYLYVHLPFCEMRCGFCNLFTASQPADELVDRTLKAITRQSRVVAESVEPQSVAQVAIGGGTPTYLHADELDDVLQTIRRDWPLPTASFPFSIEVSPATVDPNKLRVLIDHGVRRISMGVQSFVQRDLNRLGRPQQNHQVDSAIDLIRQSGVEVFNLDLIYGNHDQSEADWVRTVRRALAYRPEELFMYPLYVRELTGLGRTGRSPAENRRHLYGRGREMLLEAGYRQISMRMFRRDDVEYSTQHCCQEDGMIGLGPGARSYTSDLHYSSEYAVSGVGVRKIIADYCQRKTADFSAADYGVWLCRDEQARRYLIRSLLQTDGLDRSAFLENFGRDVRNMLPQVDELVRLDFAKITSQRLTLTVNGLAHSDVIGPWLYSDQVQEQMEQYELK</sequence>
<reference evidence="2 3" key="1">
    <citation type="submission" date="2019-03" db="EMBL/GenBank/DDBJ databases">
        <title>Deep-cultivation of Planctomycetes and their phenomic and genomic characterization uncovers novel biology.</title>
        <authorList>
            <person name="Wiegand S."/>
            <person name="Jogler M."/>
            <person name="Boedeker C."/>
            <person name="Pinto D."/>
            <person name="Vollmers J."/>
            <person name="Rivas-Marin E."/>
            <person name="Kohn T."/>
            <person name="Peeters S.H."/>
            <person name="Heuer A."/>
            <person name="Rast P."/>
            <person name="Oberbeckmann S."/>
            <person name="Bunk B."/>
            <person name="Jeske O."/>
            <person name="Meyerdierks A."/>
            <person name="Storesund J.E."/>
            <person name="Kallscheuer N."/>
            <person name="Luecker S."/>
            <person name="Lage O.M."/>
            <person name="Pohl T."/>
            <person name="Merkel B.J."/>
            <person name="Hornburger P."/>
            <person name="Mueller R.-W."/>
            <person name="Bruemmer F."/>
            <person name="Labrenz M."/>
            <person name="Spormann A.M."/>
            <person name="Op den Camp H."/>
            <person name="Overmann J."/>
            <person name="Amann R."/>
            <person name="Jetten M.S.M."/>
            <person name="Mascher T."/>
            <person name="Medema M.H."/>
            <person name="Devos D.P."/>
            <person name="Kaster A.-K."/>
            <person name="Ovreas L."/>
            <person name="Rohde M."/>
            <person name="Galperin M.Y."/>
            <person name="Jogler C."/>
        </authorList>
    </citation>
    <scope>NUCLEOTIDE SEQUENCE [LARGE SCALE GENOMIC DNA]</scope>
    <source>
        <strain evidence="2 3">Enr13</strain>
    </source>
</reference>
<dbReference type="Gene3D" id="3.80.30.20">
    <property type="entry name" value="tm_1862 like domain"/>
    <property type="match status" value="1"/>
</dbReference>
<dbReference type="InterPro" id="IPR058240">
    <property type="entry name" value="rSAM_sf"/>
</dbReference>
<dbReference type="Proteomes" id="UP000319004">
    <property type="component" value="Chromosome"/>
</dbReference>
<dbReference type="GO" id="GO:0051989">
    <property type="term" value="F:coproporphyrinogen dehydrogenase activity"/>
    <property type="evidence" value="ECO:0007669"/>
    <property type="project" value="UniProtKB-EC"/>
</dbReference>
<keyword evidence="3" id="KW-1185">Reference proteome</keyword>
<dbReference type="KEGG" id="snep:Enr13x_43630"/>
<name>A0A518HUL4_9BACT</name>
<dbReference type="InterPro" id="IPR007197">
    <property type="entry name" value="rSAM"/>
</dbReference>
<evidence type="ECO:0000313" key="3">
    <source>
        <dbReference type="Proteomes" id="UP000319004"/>
    </source>
</evidence>
<dbReference type="GO" id="GO:0006779">
    <property type="term" value="P:porphyrin-containing compound biosynthetic process"/>
    <property type="evidence" value="ECO:0007669"/>
    <property type="project" value="TreeGrafter"/>
</dbReference>
<dbReference type="SUPFAM" id="SSF102114">
    <property type="entry name" value="Radical SAM enzymes"/>
    <property type="match status" value="1"/>
</dbReference>
<dbReference type="RefSeq" id="WP_145388827.1">
    <property type="nucleotide sequence ID" value="NZ_CP037423.1"/>
</dbReference>
<dbReference type="OrthoDB" id="9808022at2"/>
<protein>
    <submittedName>
        <fullName evidence="2">Oxygen-independent coproporphyrinogen-III oxidase 1</fullName>
        <ecNumber evidence="2">1.3.98.3</ecNumber>
    </submittedName>
</protein>
<gene>
    <name evidence="2" type="primary">hemN_2</name>
    <name evidence="2" type="ORF">Enr13x_43630</name>
</gene>
<dbReference type="EC" id="1.3.98.3" evidence="2"/>
<evidence type="ECO:0000259" key="1">
    <source>
        <dbReference type="PROSITE" id="PS51918"/>
    </source>
</evidence>
<dbReference type="Pfam" id="PF04055">
    <property type="entry name" value="Radical_SAM"/>
    <property type="match status" value="1"/>
</dbReference>
<dbReference type="PROSITE" id="PS51918">
    <property type="entry name" value="RADICAL_SAM"/>
    <property type="match status" value="1"/>
</dbReference>
<dbReference type="SFLD" id="SFLDG01065">
    <property type="entry name" value="anaerobic_coproporphyrinogen-I"/>
    <property type="match status" value="1"/>
</dbReference>
<dbReference type="CDD" id="cd01335">
    <property type="entry name" value="Radical_SAM"/>
    <property type="match status" value="1"/>
</dbReference>
<dbReference type="GO" id="GO:0051539">
    <property type="term" value="F:4 iron, 4 sulfur cluster binding"/>
    <property type="evidence" value="ECO:0007669"/>
    <property type="project" value="TreeGrafter"/>
</dbReference>
<dbReference type="PANTHER" id="PTHR13932:SF5">
    <property type="entry name" value="RADICAL S-ADENOSYL METHIONINE DOMAIN-CONTAINING PROTEIN 1, MITOCHONDRIAL"/>
    <property type="match status" value="1"/>
</dbReference>
<dbReference type="AlphaFoldDB" id="A0A518HUL4"/>
<dbReference type="PANTHER" id="PTHR13932">
    <property type="entry name" value="COPROPORPHYRINIGEN III OXIDASE"/>
    <property type="match status" value="1"/>
</dbReference>
<dbReference type="NCBIfam" id="NF006067">
    <property type="entry name" value="PRK08208.1"/>
    <property type="match status" value="1"/>
</dbReference>
<organism evidence="2 3">
    <name type="scientific">Stieleria neptunia</name>
    <dbReference type="NCBI Taxonomy" id="2527979"/>
    <lineage>
        <taxon>Bacteria</taxon>
        <taxon>Pseudomonadati</taxon>
        <taxon>Planctomycetota</taxon>
        <taxon>Planctomycetia</taxon>
        <taxon>Pirellulales</taxon>
        <taxon>Pirellulaceae</taxon>
        <taxon>Stieleria</taxon>
    </lineage>
</organism>
<dbReference type="GO" id="GO:0005737">
    <property type="term" value="C:cytoplasm"/>
    <property type="evidence" value="ECO:0007669"/>
    <property type="project" value="TreeGrafter"/>
</dbReference>
<dbReference type="SFLD" id="SFLDS00029">
    <property type="entry name" value="Radical_SAM"/>
    <property type="match status" value="1"/>
</dbReference>
<dbReference type="InterPro" id="IPR006638">
    <property type="entry name" value="Elp3/MiaA/NifB-like_rSAM"/>
</dbReference>
<dbReference type="SMART" id="SM00729">
    <property type="entry name" value="Elp3"/>
    <property type="match status" value="1"/>
</dbReference>
<dbReference type="EMBL" id="CP037423">
    <property type="protein sequence ID" value="QDV44497.1"/>
    <property type="molecule type" value="Genomic_DNA"/>
</dbReference>
<dbReference type="InterPro" id="IPR034505">
    <property type="entry name" value="Coproporphyrinogen-III_oxidase"/>
</dbReference>
<dbReference type="InterPro" id="IPR023404">
    <property type="entry name" value="rSAM_horseshoe"/>
</dbReference>
<keyword evidence="2" id="KW-0560">Oxidoreductase</keyword>
<accession>A0A518HUL4</accession>
<evidence type="ECO:0000313" key="2">
    <source>
        <dbReference type="EMBL" id="QDV44497.1"/>
    </source>
</evidence>